<evidence type="ECO:0000313" key="1">
    <source>
        <dbReference type="EMBL" id="CAA9585378.1"/>
    </source>
</evidence>
<organism evidence="1">
    <name type="scientific">uncultured Thermomicrobiales bacterium</name>
    <dbReference type="NCBI Taxonomy" id="1645740"/>
    <lineage>
        <taxon>Bacteria</taxon>
        <taxon>Pseudomonadati</taxon>
        <taxon>Thermomicrobiota</taxon>
        <taxon>Thermomicrobia</taxon>
        <taxon>Thermomicrobiales</taxon>
        <taxon>environmental samples</taxon>
    </lineage>
</organism>
<accession>A0A6J4VQ39</accession>
<dbReference type="Gene3D" id="2.60.40.420">
    <property type="entry name" value="Cupredoxins - blue copper proteins"/>
    <property type="match status" value="1"/>
</dbReference>
<dbReference type="InterPro" id="IPR008972">
    <property type="entry name" value="Cupredoxin"/>
</dbReference>
<proteinExistence type="predicted"/>
<sequence length="302" mass="30511">MNLTRTWRGSAALVLLLALIVGMFVGGTSRGAAQDDANGDGDPEGRPVSVVAGGCDGDEAGEVVAALNDLTPAEGDAVGQENPSGLAETSFTNVELTLDDLLADDHAVVAGFAADDDEPLVCGEIGGILDETGSLVVGLRQQNESGFTGIAFFADADDGATTNVSVFIAQTDGARSPAGGVAAPDAATPGAAVGATPVVASAATGSPAEAEPETVDVSLIEFAIDMETALDDGPFVFEVTNDGTVRHGFAVEGEGVEAALDGNLQPGESATLEVELPRGSYTVYSPTGRDRDRGMELELTVR</sequence>
<gene>
    <name evidence="1" type="ORF">AVDCRST_MAG19-4557</name>
</gene>
<dbReference type="AlphaFoldDB" id="A0A6J4VQ39"/>
<evidence type="ECO:0008006" key="2">
    <source>
        <dbReference type="Google" id="ProtNLM"/>
    </source>
</evidence>
<protein>
    <recommendedName>
        <fullName evidence="2">EfeO-type cupredoxin-like domain-containing protein</fullName>
    </recommendedName>
</protein>
<reference evidence="1" key="1">
    <citation type="submission" date="2020-02" db="EMBL/GenBank/DDBJ databases">
        <authorList>
            <person name="Meier V. D."/>
        </authorList>
    </citation>
    <scope>NUCLEOTIDE SEQUENCE</scope>
    <source>
        <strain evidence="1">AVDCRST_MAG19</strain>
    </source>
</reference>
<dbReference type="EMBL" id="CADCWL010000250">
    <property type="protein sequence ID" value="CAA9585378.1"/>
    <property type="molecule type" value="Genomic_DNA"/>
</dbReference>
<name>A0A6J4VQ39_9BACT</name>